<evidence type="ECO:0000256" key="8">
    <source>
        <dbReference type="SAM" id="Phobius"/>
    </source>
</evidence>
<dbReference type="SUPFAM" id="SSF141523">
    <property type="entry name" value="L,D-transpeptidase catalytic domain-like"/>
    <property type="match status" value="1"/>
</dbReference>
<accession>A0A832EIW9</accession>
<dbReference type="SUPFAM" id="SSF47090">
    <property type="entry name" value="PGBD-like"/>
    <property type="match status" value="1"/>
</dbReference>
<evidence type="ECO:0000256" key="5">
    <source>
        <dbReference type="ARBA" id="ARBA00022984"/>
    </source>
</evidence>
<comment type="similarity">
    <text evidence="2">Belongs to the YkuD family.</text>
</comment>
<evidence type="ECO:0000256" key="7">
    <source>
        <dbReference type="PROSITE-ProRule" id="PRU01373"/>
    </source>
</evidence>
<reference evidence="10" key="1">
    <citation type="journal article" date="2020" name="mSystems">
        <title>Genome- and Community-Level Interaction Insights into Carbon Utilization and Element Cycling Functions of Hydrothermarchaeota in Hydrothermal Sediment.</title>
        <authorList>
            <person name="Zhou Z."/>
            <person name="Liu Y."/>
            <person name="Xu W."/>
            <person name="Pan J."/>
            <person name="Luo Z.H."/>
            <person name="Li M."/>
        </authorList>
    </citation>
    <scope>NUCLEOTIDE SEQUENCE [LARGE SCALE GENOMIC DNA]</scope>
    <source>
        <strain evidence="10">SpSt-456</strain>
    </source>
</reference>
<dbReference type="InterPro" id="IPR005490">
    <property type="entry name" value="LD_TPept_cat_dom"/>
</dbReference>
<dbReference type="CDD" id="cd16913">
    <property type="entry name" value="YkuD_like"/>
    <property type="match status" value="1"/>
</dbReference>
<dbReference type="InterPro" id="IPR045380">
    <property type="entry name" value="LD_TPept_scaffold_dom"/>
</dbReference>
<feature type="transmembrane region" description="Helical" evidence="8">
    <location>
        <begin position="21"/>
        <end position="47"/>
    </location>
</feature>
<dbReference type="InterPro" id="IPR052905">
    <property type="entry name" value="LD-transpeptidase_YkuD-like"/>
</dbReference>
<evidence type="ECO:0000256" key="3">
    <source>
        <dbReference type="ARBA" id="ARBA00022679"/>
    </source>
</evidence>
<sequence>MSNSPHRATGFFHNTFKHRSLRAVIALFRFVPALFPHAAVAVLLWVAGIAGLGVVASAAAQEESVDAALRHLLSQPRENDDLFVACERLRSTRELVPFYQDRRFAPAWLQGPVPSPVARDLVRFLQDDAVNHGLNPEDYHLSCLKALLDGIDEGRLRQRETSPTLLTSLDVVLTDAFFILFSHLSTGRVDPTALDSQWMAHTHQADLRTGLEELLTHQDLPRTVRHFAPPDEDYWRLVAAVPAQRKIAAQGPWPVLPEGPSLHPGEKDARVPILRRQLYRLGDYPHLPSKPSDVYDAELAKAVRRFQERHGIGSDGVIGKKTTEALNVSPQDRLFQMLANLERHRWLPRSWGDRYLVVNTADYSLTAYEHGASVLKMRVIVGGSATSTPVFSEVMRYVELNPYWNVPRSIATEELLPKIRRDPSYLERHHYELLSGSGEKSGRLDPWSIDWRQVRPDNFPGRLRQIPGPWNALGRIKFVLPNRFNVYLHDTPDRHLFQRPHRALSHGCIRLEKPLDLALFVLQDDPKWTRESLEKLIAGGKHHMIPLVKPCAVHLLYITAWVSEDGTMHFRQDIYDRDKLLVGALKLEKFAADTTSNAQDRRQGG</sequence>
<name>A0A832EIW9_9BACT</name>
<keyword evidence="3" id="KW-0808">Transferase</keyword>
<keyword evidence="5 7" id="KW-0573">Peptidoglycan synthesis</keyword>
<dbReference type="PROSITE" id="PS52029">
    <property type="entry name" value="LD_TPASE"/>
    <property type="match status" value="1"/>
</dbReference>
<dbReference type="GO" id="GO:0009252">
    <property type="term" value="P:peptidoglycan biosynthetic process"/>
    <property type="evidence" value="ECO:0007669"/>
    <property type="project" value="UniProtKB-UniPathway"/>
</dbReference>
<dbReference type="GO" id="GO:0004180">
    <property type="term" value="F:carboxypeptidase activity"/>
    <property type="evidence" value="ECO:0007669"/>
    <property type="project" value="UniProtKB-ARBA"/>
</dbReference>
<feature type="active site" description="Nucleophile" evidence="7">
    <location>
        <position position="508"/>
    </location>
</feature>
<evidence type="ECO:0000259" key="9">
    <source>
        <dbReference type="PROSITE" id="PS52029"/>
    </source>
</evidence>
<dbReference type="PANTHER" id="PTHR41533">
    <property type="entry name" value="L,D-TRANSPEPTIDASE HI_1667-RELATED"/>
    <property type="match status" value="1"/>
</dbReference>
<dbReference type="InterPro" id="IPR002477">
    <property type="entry name" value="Peptidoglycan-bd-like"/>
</dbReference>
<keyword evidence="4 7" id="KW-0133">Cell shape</keyword>
<dbReference type="Pfam" id="PF01471">
    <property type="entry name" value="PG_binding_1"/>
    <property type="match status" value="1"/>
</dbReference>
<dbReference type="PANTHER" id="PTHR41533:SF2">
    <property type="entry name" value="BLR7131 PROTEIN"/>
    <property type="match status" value="1"/>
</dbReference>
<feature type="domain" description="L,D-TPase catalytic" evidence="9">
    <location>
        <begin position="354"/>
        <end position="534"/>
    </location>
</feature>
<dbReference type="EMBL" id="DSTK01000016">
    <property type="protein sequence ID" value="HFK96775.1"/>
    <property type="molecule type" value="Genomic_DNA"/>
</dbReference>
<keyword evidence="8" id="KW-0812">Transmembrane</keyword>
<keyword evidence="8" id="KW-0472">Membrane</keyword>
<dbReference type="GO" id="GO:0016740">
    <property type="term" value="F:transferase activity"/>
    <property type="evidence" value="ECO:0007669"/>
    <property type="project" value="UniProtKB-KW"/>
</dbReference>
<dbReference type="AlphaFoldDB" id="A0A832EIW9"/>
<organism evidence="10">
    <name type="scientific">Desulfacinum infernum</name>
    <dbReference type="NCBI Taxonomy" id="35837"/>
    <lineage>
        <taxon>Bacteria</taxon>
        <taxon>Pseudomonadati</taxon>
        <taxon>Thermodesulfobacteriota</taxon>
        <taxon>Syntrophobacteria</taxon>
        <taxon>Syntrophobacterales</taxon>
        <taxon>Syntrophobacteraceae</taxon>
        <taxon>Desulfacinum</taxon>
    </lineage>
</organism>
<keyword evidence="8" id="KW-1133">Transmembrane helix</keyword>
<dbReference type="UniPathway" id="UPA00219"/>
<dbReference type="InterPro" id="IPR036366">
    <property type="entry name" value="PGBDSf"/>
</dbReference>
<comment type="caution">
    <text evidence="10">The sequence shown here is derived from an EMBL/GenBank/DDBJ whole genome shotgun (WGS) entry which is preliminary data.</text>
</comment>
<gene>
    <name evidence="10" type="ORF">ENS06_05560</name>
</gene>
<evidence type="ECO:0000256" key="1">
    <source>
        <dbReference type="ARBA" id="ARBA00004752"/>
    </source>
</evidence>
<keyword evidence="6 7" id="KW-0961">Cell wall biogenesis/degradation</keyword>
<dbReference type="Gene3D" id="1.10.101.10">
    <property type="entry name" value="PGBD-like superfamily/PGBD"/>
    <property type="match status" value="1"/>
</dbReference>
<comment type="pathway">
    <text evidence="1 7">Cell wall biogenesis; peptidoglycan biosynthesis.</text>
</comment>
<dbReference type="Pfam" id="PF03734">
    <property type="entry name" value="YkuD"/>
    <property type="match status" value="1"/>
</dbReference>
<dbReference type="GO" id="GO:0071555">
    <property type="term" value="P:cell wall organization"/>
    <property type="evidence" value="ECO:0007669"/>
    <property type="project" value="UniProtKB-UniRule"/>
</dbReference>
<evidence type="ECO:0000256" key="2">
    <source>
        <dbReference type="ARBA" id="ARBA00005992"/>
    </source>
</evidence>
<evidence type="ECO:0000256" key="4">
    <source>
        <dbReference type="ARBA" id="ARBA00022960"/>
    </source>
</evidence>
<dbReference type="InterPro" id="IPR038063">
    <property type="entry name" value="Transpep_catalytic_dom"/>
</dbReference>
<dbReference type="Gene3D" id="2.40.440.10">
    <property type="entry name" value="L,D-transpeptidase catalytic domain-like"/>
    <property type="match status" value="1"/>
</dbReference>
<dbReference type="GO" id="GO:0008360">
    <property type="term" value="P:regulation of cell shape"/>
    <property type="evidence" value="ECO:0007669"/>
    <property type="project" value="UniProtKB-UniRule"/>
</dbReference>
<dbReference type="InterPro" id="IPR036365">
    <property type="entry name" value="PGBD-like_sf"/>
</dbReference>
<feature type="active site" description="Proton donor/acceptor" evidence="7">
    <location>
        <position position="489"/>
    </location>
</feature>
<dbReference type="Pfam" id="PF20142">
    <property type="entry name" value="Scaffold"/>
    <property type="match status" value="1"/>
</dbReference>
<evidence type="ECO:0000256" key="6">
    <source>
        <dbReference type="ARBA" id="ARBA00023316"/>
    </source>
</evidence>
<proteinExistence type="inferred from homology"/>
<protein>
    <submittedName>
        <fullName evidence="10">Peptidoglycan-binding protein</fullName>
    </submittedName>
</protein>
<evidence type="ECO:0000313" key="10">
    <source>
        <dbReference type="EMBL" id="HFK96775.1"/>
    </source>
</evidence>